<protein>
    <submittedName>
        <fullName evidence="4">Uncharacterized protein</fullName>
    </submittedName>
</protein>
<evidence type="ECO:0000313" key="4">
    <source>
        <dbReference type="EMBL" id="KAL3107376.1"/>
    </source>
</evidence>
<dbReference type="EMBL" id="JBICBT010000620">
    <property type="protein sequence ID" value="KAL3107376.1"/>
    <property type="molecule type" value="Genomic_DNA"/>
</dbReference>
<evidence type="ECO:0000313" key="5">
    <source>
        <dbReference type="Proteomes" id="UP001620626"/>
    </source>
</evidence>
<keyword evidence="5" id="KW-1185">Reference proteome</keyword>
<organism evidence="4 5">
    <name type="scientific">Heterodera trifolii</name>
    <dbReference type="NCBI Taxonomy" id="157864"/>
    <lineage>
        <taxon>Eukaryota</taxon>
        <taxon>Metazoa</taxon>
        <taxon>Ecdysozoa</taxon>
        <taxon>Nematoda</taxon>
        <taxon>Chromadorea</taxon>
        <taxon>Rhabditida</taxon>
        <taxon>Tylenchina</taxon>
        <taxon>Tylenchomorpha</taxon>
        <taxon>Tylenchoidea</taxon>
        <taxon>Heteroderidae</taxon>
        <taxon>Heteroderinae</taxon>
        <taxon>Heterodera</taxon>
    </lineage>
</organism>
<comment type="caution">
    <text evidence="4">The sequence shown here is derived from an EMBL/GenBank/DDBJ whole genome shotgun (WGS) entry which is preliminary data.</text>
</comment>
<evidence type="ECO:0000313" key="3">
    <source>
        <dbReference type="EMBL" id="KAL3107375.1"/>
    </source>
</evidence>
<feature type="compositionally biased region" description="Polar residues" evidence="1">
    <location>
        <begin position="49"/>
        <end position="65"/>
    </location>
</feature>
<dbReference type="AlphaFoldDB" id="A0ABD2KWT3"/>
<dbReference type="EMBL" id="JBICBT010001317">
    <property type="protein sequence ID" value="KAL3073477.1"/>
    <property type="molecule type" value="Genomic_DNA"/>
</dbReference>
<name>A0ABD2KWT3_9BILA</name>
<evidence type="ECO:0000313" key="2">
    <source>
        <dbReference type="EMBL" id="KAL3073477.1"/>
    </source>
</evidence>
<reference evidence="4 5" key="1">
    <citation type="submission" date="2024-10" db="EMBL/GenBank/DDBJ databases">
        <authorList>
            <person name="Kim D."/>
        </authorList>
    </citation>
    <scope>NUCLEOTIDE SEQUENCE [LARGE SCALE GENOMIC DNA]</scope>
    <source>
        <strain evidence="4">BH-2024</strain>
    </source>
</reference>
<accession>A0ABD2KWT3</accession>
<dbReference type="EMBL" id="JBICBT010000620">
    <property type="protein sequence ID" value="KAL3107375.1"/>
    <property type="molecule type" value="Genomic_DNA"/>
</dbReference>
<feature type="region of interest" description="Disordered" evidence="1">
    <location>
        <begin position="24"/>
        <end position="73"/>
    </location>
</feature>
<evidence type="ECO:0000256" key="1">
    <source>
        <dbReference type="SAM" id="MobiDB-lite"/>
    </source>
</evidence>
<gene>
    <name evidence="3" type="ORF">niasHT_012815</name>
    <name evidence="4" type="ORF">niasHT_012816</name>
    <name evidence="2" type="ORF">niasHT_038615</name>
</gene>
<sequence>MAAVELTLLGQRLEESARRHRMAIGATTSTSASNGAIGVEVTAERGAANNENDNVPADQNAQRGNVSDDGNGK</sequence>
<proteinExistence type="predicted"/>
<dbReference type="Proteomes" id="UP001620626">
    <property type="component" value="Unassembled WGS sequence"/>
</dbReference>